<keyword evidence="1" id="KW-0862">Zinc</keyword>
<evidence type="ECO:0000259" key="2">
    <source>
        <dbReference type="PROSITE" id="PS50966"/>
    </source>
</evidence>
<protein>
    <recommendedName>
        <fullName evidence="2">SWIM-type domain-containing protein</fullName>
    </recommendedName>
</protein>
<dbReference type="RefSeq" id="WP_242665999.1">
    <property type="nucleotide sequence ID" value="NZ_FAOZ01000001.1"/>
</dbReference>
<accession>A0A0S4QDR1</accession>
<dbReference type="Pfam" id="PF19474">
    <property type="entry name" value="DUF6011"/>
    <property type="match status" value="1"/>
</dbReference>
<organism evidence="3 4">
    <name type="scientific">Parafrankia irregularis</name>
    <dbReference type="NCBI Taxonomy" id="795642"/>
    <lineage>
        <taxon>Bacteria</taxon>
        <taxon>Bacillati</taxon>
        <taxon>Actinomycetota</taxon>
        <taxon>Actinomycetes</taxon>
        <taxon>Frankiales</taxon>
        <taxon>Frankiaceae</taxon>
        <taxon>Parafrankia</taxon>
    </lineage>
</organism>
<dbReference type="PROSITE" id="PS50966">
    <property type="entry name" value="ZF_SWIM"/>
    <property type="match status" value="1"/>
</dbReference>
<evidence type="ECO:0000313" key="3">
    <source>
        <dbReference type="EMBL" id="CUU53543.1"/>
    </source>
</evidence>
<name>A0A0S4QDR1_9ACTN</name>
<evidence type="ECO:0000256" key="1">
    <source>
        <dbReference type="PROSITE-ProRule" id="PRU00325"/>
    </source>
</evidence>
<reference evidence="4" key="1">
    <citation type="submission" date="2015-11" db="EMBL/GenBank/DDBJ databases">
        <authorList>
            <person name="Varghese N."/>
        </authorList>
    </citation>
    <scope>NUCLEOTIDE SEQUENCE [LARGE SCALE GENOMIC DNA]</scope>
    <source>
        <strain evidence="4">DSM 45899</strain>
    </source>
</reference>
<keyword evidence="4" id="KW-1185">Reference proteome</keyword>
<sequence>MIVSANTVPESSVPDSRVHGIDLSAATVSTTGVSEISASCLRCGRRLTSPPSVSAGFGPGCTRHFRRTAPTLPGFTSQQLEDALELLELGGIVPLRGRRVWLTVGHRGATYRTAPTGQCTCAAGVHGKPCHHVAAVRLVVV</sequence>
<dbReference type="AlphaFoldDB" id="A0A0S4QDR1"/>
<dbReference type="InterPro" id="IPR046053">
    <property type="entry name" value="DUF6011"/>
</dbReference>
<gene>
    <name evidence="3" type="ORF">Ga0074812_10141</name>
</gene>
<dbReference type="InterPro" id="IPR007527">
    <property type="entry name" value="Znf_SWIM"/>
</dbReference>
<dbReference type="Proteomes" id="UP000198802">
    <property type="component" value="Unassembled WGS sequence"/>
</dbReference>
<evidence type="ECO:0000313" key="4">
    <source>
        <dbReference type="Proteomes" id="UP000198802"/>
    </source>
</evidence>
<keyword evidence="1" id="KW-0863">Zinc-finger</keyword>
<dbReference type="EMBL" id="FAOZ01000001">
    <property type="protein sequence ID" value="CUU53543.1"/>
    <property type="molecule type" value="Genomic_DNA"/>
</dbReference>
<feature type="domain" description="SWIM-type" evidence="2">
    <location>
        <begin position="111"/>
        <end position="141"/>
    </location>
</feature>
<dbReference type="GO" id="GO:0008270">
    <property type="term" value="F:zinc ion binding"/>
    <property type="evidence" value="ECO:0007669"/>
    <property type="project" value="UniProtKB-KW"/>
</dbReference>
<proteinExistence type="predicted"/>
<keyword evidence="1" id="KW-0479">Metal-binding</keyword>